<evidence type="ECO:0000259" key="2">
    <source>
        <dbReference type="Pfam" id="PF21028"/>
    </source>
</evidence>
<proteinExistence type="predicted"/>
<dbReference type="Gene3D" id="2.30.270.10">
    <property type="entry name" value="duf1285 protein"/>
    <property type="match status" value="1"/>
</dbReference>
<dbReference type="PATRIC" id="fig|421052.3.peg.3232"/>
<keyword evidence="4" id="KW-1185">Reference proteome</keyword>
<evidence type="ECO:0000259" key="1">
    <source>
        <dbReference type="Pfam" id="PF06938"/>
    </source>
</evidence>
<organism evidence="3 4">
    <name type="scientific">Acinetobacter rudis CIP 110305</name>
    <dbReference type="NCBI Taxonomy" id="421052"/>
    <lineage>
        <taxon>Bacteria</taxon>
        <taxon>Pseudomonadati</taxon>
        <taxon>Pseudomonadota</taxon>
        <taxon>Gammaproteobacteria</taxon>
        <taxon>Moraxellales</taxon>
        <taxon>Moraxellaceae</taxon>
        <taxon>Acinetobacter</taxon>
    </lineage>
</organism>
<feature type="domain" description="DUF1285" evidence="2">
    <location>
        <begin position="95"/>
        <end position="184"/>
    </location>
</feature>
<dbReference type="STRING" id="632955.GCA_000829675_02978"/>
<dbReference type="Proteomes" id="UP000014568">
    <property type="component" value="Unassembled WGS sequence"/>
</dbReference>
<dbReference type="EMBL" id="ATGI01000038">
    <property type="protein sequence ID" value="EPF70279.1"/>
    <property type="molecule type" value="Genomic_DNA"/>
</dbReference>
<dbReference type="InterPro" id="IPR023361">
    <property type="entry name" value="DUF1285_beta_roll_sf"/>
</dbReference>
<evidence type="ECO:0008006" key="5">
    <source>
        <dbReference type="Google" id="ProtNLM"/>
    </source>
</evidence>
<dbReference type="InterPro" id="IPR048341">
    <property type="entry name" value="DUF1285_N"/>
</dbReference>
<protein>
    <recommendedName>
        <fullName evidence="5">DUF1285 domain-containing protein</fullName>
    </recommendedName>
</protein>
<accession>S3N7N1</accession>
<dbReference type="InterPro" id="IPR048342">
    <property type="entry name" value="DUF1285_C"/>
</dbReference>
<evidence type="ECO:0000313" key="3">
    <source>
        <dbReference type="EMBL" id="EPF70279.1"/>
    </source>
</evidence>
<gene>
    <name evidence="3" type="ORF">F945_03298</name>
</gene>
<dbReference type="Pfam" id="PF21028">
    <property type="entry name" value="DUF1285_C"/>
    <property type="match status" value="1"/>
</dbReference>
<dbReference type="InterPro" id="IPR010707">
    <property type="entry name" value="DUF1285"/>
</dbReference>
<dbReference type="eggNOG" id="COG3816">
    <property type="taxonomic scope" value="Bacteria"/>
</dbReference>
<dbReference type="AlphaFoldDB" id="S3N7N1"/>
<dbReference type="Gene3D" id="3.10.540.10">
    <property type="entry name" value="duf1285 like domain"/>
    <property type="match status" value="1"/>
</dbReference>
<sequence length="190" mass="21996">MPDTDDKNLMRIAQDLKVEQLGHKRSIPPLQDWQPKHCGKMDLIIKSNGEWWHEGQLIRRQALLDLFSSVLWKEQGQYYLKTPVEKIEITVEDVPLLITEADQIELNGKSYIQLKTGHGDVVIVDQEHPIEMREYLGELRPYVHIRFGLDALIQRAAFYHLINMGEMSENAQGQTILSLRSGDLHLHLHS</sequence>
<reference evidence="3 4" key="1">
    <citation type="submission" date="2013-06" db="EMBL/GenBank/DDBJ databases">
        <title>The Genome Sequence of Acinetobacter rudis CIP 110305.</title>
        <authorList>
            <consortium name="The Broad Institute Genome Sequencing Platform"/>
            <consortium name="The Broad Institute Genome Sequencing Center for Infectious Disease"/>
            <person name="Cerqueira G."/>
            <person name="Feldgarden M."/>
            <person name="Courvalin P."/>
            <person name="Perichon B."/>
            <person name="Grillot-Courvalin C."/>
            <person name="Clermont D."/>
            <person name="Rocha E."/>
            <person name="Yoon E.-J."/>
            <person name="Nemec A."/>
            <person name="Young S.K."/>
            <person name="Zeng Q."/>
            <person name="Gargeya S."/>
            <person name="Fitzgerald M."/>
            <person name="Abouelleil A."/>
            <person name="Alvarado L."/>
            <person name="Berlin A.M."/>
            <person name="Chapman S.B."/>
            <person name="Dewar J."/>
            <person name="Goldberg J."/>
            <person name="Griggs A."/>
            <person name="Gujja S."/>
            <person name="Hansen M."/>
            <person name="Howarth C."/>
            <person name="Imamovic A."/>
            <person name="Larimer J."/>
            <person name="McCowan C."/>
            <person name="Murphy C."/>
            <person name="Pearson M."/>
            <person name="Priest M."/>
            <person name="Roberts A."/>
            <person name="Saif S."/>
            <person name="Shea T."/>
            <person name="Sykes S."/>
            <person name="Wortman J."/>
            <person name="Nusbaum C."/>
            <person name="Birren B."/>
        </authorList>
    </citation>
    <scope>NUCLEOTIDE SEQUENCE [LARGE SCALE GENOMIC DNA]</scope>
    <source>
        <strain evidence="3 4">CIP 110305</strain>
    </source>
</reference>
<dbReference type="HOGENOM" id="CLU_096796_1_0_6"/>
<dbReference type="PIRSF" id="PIRSF029557">
    <property type="entry name" value="UCP029557"/>
    <property type="match status" value="1"/>
</dbReference>
<comment type="caution">
    <text evidence="3">The sequence shown here is derived from an EMBL/GenBank/DDBJ whole genome shotgun (WGS) entry which is preliminary data.</text>
</comment>
<name>S3N7N1_9GAMM</name>
<feature type="domain" description="DUF1285" evidence="1">
    <location>
        <begin position="28"/>
        <end position="94"/>
    </location>
</feature>
<evidence type="ECO:0000313" key="4">
    <source>
        <dbReference type="Proteomes" id="UP000014568"/>
    </source>
</evidence>
<dbReference type="Pfam" id="PF06938">
    <property type="entry name" value="DUF1285_N"/>
    <property type="match status" value="1"/>
</dbReference>